<dbReference type="PANTHER" id="PTHR30349:SF94">
    <property type="entry name" value="INTEGRASE_RECOMBINASE HI_1414-RELATED"/>
    <property type="match status" value="1"/>
</dbReference>
<dbReference type="EMBL" id="QFQJ01000067">
    <property type="protein sequence ID" value="PZQ87499.1"/>
    <property type="molecule type" value="Genomic_DNA"/>
</dbReference>
<evidence type="ECO:0000256" key="3">
    <source>
        <dbReference type="ARBA" id="ARBA00023172"/>
    </source>
</evidence>
<evidence type="ECO:0000256" key="2">
    <source>
        <dbReference type="ARBA" id="ARBA00023125"/>
    </source>
</evidence>
<dbReference type="PANTHER" id="PTHR30349">
    <property type="entry name" value="PHAGE INTEGRASE-RELATED"/>
    <property type="match status" value="1"/>
</dbReference>
<sequence length="328" mass="38257">MATFRQRGDAWRVEISVNGTRESATFDTKTQARAWASKRETELRELSRGKLPDYTLNCAIDRYIEEVCPKHKGCDSEIKRFKAFQKNFPKLCKKHIVKITTDDFVTWRDERLKKVKPASVRREGNILSALFTVARTEWKWVHDSPMSDLKMPPTPAHRDRRIAEDEIERLCLASDFNNQTPENFTQQIMIAFLLAIETAMRAGEIRGLTWDRVYLMNRYVTLNETKNGTKRHVPLSKRAVELLELMKGVGSHQVFTVKDASFDTLWRKLRDKCEIEDLHFHDSRHEACTRLARKLEVLDLARMIGHKDLRSLMVYYNATASEIANRLD</sequence>
<keyword evidence="2 4" id="KW-0238">DNA-binding</keyword>
<evidence type="ECO:0000313" key="7">
    <source>
        <dbReference type="EMBL" id="PZQ87499.1"/>
    </source>
</evidence>
<gene>
    <name evidence="7" type="ORF">DI542_11875</name>
</gene>
<keyword evidence="1" id="KW-0229">DNA integration</keyword>
<dbReference type="Proteomes" id="UP000249282">
    <property type="component" value="Unassembled WGS sequence"/>
</dbReference>
<feature type="domain" description="Core-binding (CB)" evidence="6">
    <location>
        <begin position="54"/>
        <end position="135"/>
    </location>
</feature>
<dbReference type="InterPro" id="IPR013762">
    <property type="entry name" value="Integrase-like_cat_sf"/>
</dbReference>
<protein>
    <submittedName>
        <fullName evidence="7">Integrase</fullName>
    </submittedName>
</protein>
<dbReference type="InterPro" id="IPR050090">
    <property type="entry name" value="Tyrosine_recombinase_XerCD"/>
</dbReference>
<feature type="domain" description="Tyr recombinase" evidence="5">
    <location>
        <begin position="157"/>
        <end position="328"/>
    </location>
</feature>
<dbReference type="PROSITE" id="PS51898">
    <property type="entry name" value="TYR_RECOMBINASE"/>
    <property type="match status" value="1"/>
</dbReference>
<accession>A0A2W5REZ4</accession>
<dbReference type="GO" id="GO:0003677">
    <property type="term" value="F:DNA binding"/>
    <property type="evidence" value="ECO:0007669"/>
    <property type="project" value="UniProtKB-UniRule"/>
</dbReference>
<dbReference type="GO" id="GO:0006310">
    <property type="term" value="P:DNA recombination"/>
    <property type="evidence" value="ECO:0007669"/>
    <property type="project" value="UniProtKB-KW"/>
</dbReference>
<evidence type="ECO:0000256" key="1">
    <source>
        <dbReference type="ARBA" id="ARBA00022908"/>
    </source>
</evidence>
<evidence type="ECO:0000259" key="5">
    <source>
        <dbReference type="PROSITE" id="PS51898"/>
    </source>
</evidence>
<name>A0A2W5REZ4_ACIJO</name>
<dbReference type="Gene3D" id="1.10.150.130">
    <property type="match status" value="1"/>
</dbReference>
<dbReference type="CDD" id="cd00796">
    <property type="entry name" value="INT_Rci_Hp1_C"/>
    <property type="match status" value="1"/>
</dbReference>
<dbReference type="SUPFAM" id="SSF56349">
    <property type="entry name" value="DNA breaking-rejoining enzymes"/>
    <property type="match status" value="1"/>
</dbReference>
<dbReference type="InterPro" id="IPR044068">
    <property type="entry name" value="CB"/>
</dbReference>
<evidence type="ECO:0000313" key="8">
    <source>
        <dbReference type="Proteomes" id="UP000249282"/>
    </source>
</evidence>
<comment type="caution">
    <text evidence="7">The sequence shown here is derived from an EMBL/GenBank/DDBJ whole genome shotgun (WGS) entry which is preliminary data.</text>
</comment>
<proteinExistence type="predicted"/>
<evidence type="ECO:0000259" key="6">
    <source>
        <dbReference type="PROSITE" id="PS51900"/>
    </source>
</evidence>
<dbReference type="Gene3D" id="1.10.443.10">
    <property type="entry name" value="Intergrase catalytic core"/>
    <property type="match status" value="1"/>
</dbReference>
<dbReference type="Pfam" id="PF00589">
    <property type="entry name" value="Phage_integrase"/>
    <property type="match status" value="1"/>
</dbReference>
<keyword evidence="3" id="KW-0233">DNA recombination</keyword>
<dbReference type="PROSITE" id="PS51900">
    <property type="entry name" value="CB"/>
    <property type="match status" value="1"/>
</dbReference>
<dbReference type="InterPro" id="IPR011010">
    <property type="entry name" value="DNA_brk_join_enz"/>
</dbReference>
<dbReference type="AlphaFoldDB" id="A0A2W5REZ4"/>
<organism evidence="7 8">
    <name type="scientific">Acinetobacter johnsonii</name>
    <dbReference type="NCBI Taxonomy" id="40214"/>
    <lineage>
        <taxon>Bacteria</taxon>
        <taxon>Pseudomonadati</taxon>
        <taxon>Pseudomonadota</taxon>
        <taxon>Gammaproteobacteria</taxon>
        <taxon>Moraxellales</taxon>
        <taxon>Moraxellaceae</taxon>
        <taxon>Acinetobacter</taxon>
    </lineage>
</organism>
<dbReference type="InterPro" id="IPR002104">
    <property type="entry name" value="Integrase_catalytic"/>
</dbReference>
<evidence type="ECO:0000256" key="4">
    <source>
        <dbReference type="PROSITE-ProRule" id="PRU01248"/>
    </source>
</evidence>
<dbReference type="InterPro" id="IPR010998">
    <property type="entry name" value="Integrase_recombinase_N"/>
</dbReference>
<dbReference type="GO" id="GO:0015074">
    <property type="term" value="P:DNA integration"/>
    <property type="evidence" value="ECO:0007669"/>
    <property type="project" value="UniProtKB-KW"/>
</dbReference>
<reference evidence="7 8" key="1">
    <citation type="submission" date="2017-11" db="EMBL/GenBank/DDBJ databases">
        <title>Infants hospitalized years apart are colonized by the same room-sourced microbial strains.</title>
        <authorList>
            <person name="Brooks B."/>
            <person name="Olm M.R."/>
            <person name="Firek B.A."/>
            <person name="Baker R."/>
            <person name="Thomas B.C."/>
            <person name="Morowitz M.J."/>
            <person name="Banfield J.F."/>
        </authorList>
    </citation>
    <scope>NUCLEOTIDE SEQUENCE [LARGE SCALE GENOMIC DNA]</scope>
    <source>
        <strain evidence="7">S2_003_000_R3_20</strain>
    </source>
</reference>